<dbReference type="AlphaFoldDB" id="A0A951Q7H6"/>
<proteinExistence type="predicted"/>
<evidence type="ECO:0000313" key="1">
    <source>
        <dbReference type="EMBL" id="MBW4565986.1"/>
    </source>
</evidence>
<accession>A0A951Q7H6</accession>
<evidence type="ECO:0000313" key="2">
    <source>
        <dbReference type="Proteomes" id="UP000715781"/>
    </source>
</evidence>
<reference evidence="1" key="2">
    <citation type="journal article" date="2022" name="Microbiol. Resour. Announc.">
        <title>Metagenome Sequencing to Explore Phylogenomics of Terrestrial Cyanobacteria.</title>
        <authorList>
            <person name="Ward R.D."/>
            <person name="Stajich J.E."/>
            <person name="Johansen J.R."/>
            <person name="Huntemann M."/>
            <person name="Clum A."/>
            <person name="Foster B."/>
            <person name="Foster B."/>
            <person name="Roux S."/>
            <person name="Palaniappan K."/>
            <person name="Varghese N."/>
            <person name="Mukherjee S."/>
            <person name="Reddy T.B.K."/>
            <person name="Daum C."/>
            <person name="Copeland A."/>
            <person name="Chen I.A."/>
            <person name="Ivanova N.N."/>
            <person name="Kyrpides N.C."/>
            <person name="Shapiro N."/>
            <person name="Eloe-Fadrosh E.A."/>
            <person name="Pietrasiak N."/>
        </authorList>
    </citation>
    <scope>NUCLEOTIDE SEQUENCE</scope>
    <source>
        <strain evidence="1">JT2-VF2</strain>
    </source>
</reference>
<organism evidence="1 2">
    <name type="scientific">Mojavia pulchra JT2-VF2</name>
    <dbReference type="NCBI Taxonomy" id="287848"/>
    <lineage>
        <taxon>Bacteria</taxon>
        <taxon>Bacillati</taxon>
        <taxon>Cyanobacteriota</taxon>
        <taxon>Cyanophyceae</taxon>
        <taxon>Nostocales</taxon>
        <taxon>Nostocaceae</taxon>
    </lineage>
</organism>
<dbReference type="Proteomes" id="UP000715781">
    <property type="component" value="Unassembled WGS sequence"/>
</dbReference>
<sequence length="279" mass="32081">MIANRSDRNSQNLQNRQRSEISKKIEDLSSRLPSTILLKYANTQHLLESWFEQRNFAIYFGKLLKAKFGGGGGNPALAAWQAGEIDEIDYKCLIYLADFYNSLFGLIQSSWQFIQLELSHLSQQVATNYPGSETQYFLWLIQEEFDNHYRKSLNGYCFKIKDFEQEAKILRNTCWKPKLDSQDIEKLKSLPCEKGLPKSFYLHFVLVTATKYSAIDSTLSDKLGDLNRHIARLGDLVSKACRQERKPEPPKRLISHKVEKGELFVGAKGAGWKPFVTKT</sequence>
<name>A0A951Q7H6_9NOST</name>
<protein>
    <submittedName>
        <fullName evidence="1">Uncharacterized protein</fullName>
    </submittedName>
</protein>
<reference evidence="1" key="1">
    <citation type="submission" date="2021-05" db="EMBL/GenBank/DDBJ databases">
        <authorList>
            <person name="Pietrasiak N."/>
            <person name="Ward R."/>
            <person name="Stajich J.E."/>
            <person name="Kurbessoian T."/>
        </authorList>
    </citation>
    <scope>NUCLEOTIDE SEQUENCE</scope>
    <source>
        <strain evidence="1">JT2-VF2</strain>
    </source>
</reference>
<gene>
    <name evidence="1" type="ORF">KME32_33900</name>
</gene>
<dbReference type="EMBL" id="JAHHHN010000055">
    <property type="protein sequence ID" value="MBW4565986.1"/>
    <property type="molecule type" value="Genomic_DNA"/>
</dbReference>
<comment type="caution">
    <text evidence="1">The sequence shown here is derived from an EMBL/GenBank/DDBJ whole genome shotgun (WGS) entry which is preliminary data.</text>
</comment>